<dbReference type="InterPro" id="IPR039538">
    <property type="entry name" value="BetI_C"/>
</dbReference>
<accession>A0A919R7Q6</accession>
<evidence type="ECO:0000313" key="7">
    <source>
        <dbReference type="EMBL" id="GII80738.1"/>
    </source>
</evidence>
<dbReference type="InterPro" id="IPR036271">
    <property type="entry name" value="Tet_transcr_reg_TetR-rel_C_sf"/>
</dbReference>
<sequence>MGNREDLLAGAKRCLYEKGYARTTARDIAAASGVASLAAIGYHFGSKEALLNAALHQAMEEWGEGLGRALATATGPASTPAERFQAVWTAVIRTFEADRPLWAMQFELLAHIHQTPELGTAFTEAAGQARHGLAELFGDLGVTLPAEQAGALYHALLAGVAAQWLVDPDGALTGPRLTEALRALGAALGPPADPVEGDRVAG</sequence>
<evidence type="ECO:0000256" key="3">
    <source>
        <dbReference type="ARBA" id="ARBA00023125"/>
    </source>
</evidence>
<keyword evidence="4" id="KW-0804">Transcription</keyword>
<comment type="caution">
    <text evidence="7">The sequence shown here is derived from an EMBL/GenBank/DDBJ whole genome shotgun (WGS) entry which is preliminary data.</text>
</comment>
<dbReference type="Pfam" id="PF13977">
    <property type="entry name" value="TetR_C_6"/>
    <property type="match status" value="1"/>
</dbReference>
<dbReference type="RefSeq" id="WP_203991926.1">
    <property type="nucleotide sequence ID" value="NZ_BOOU01000079.1"/>
</dbReference>
<protein>
    <submittedName>
        <fullName evidence="7">TetR family transcriptional regulator</fullName>
    </submittedName>
</protein>
<name>A0A919R7Q6_9ACTN</name>
<dbReference type="SUPFAM" id="SSF48498">
    <property type="entry name" value="Tetracyclin repressor-like, C-terminal domain"/>
    <property type="match status" value="1"/>
</dbReference>
<evidence type="ECO:0000313" key="8">
    <source>
        <dbReference type="Proteomes" id="UP000655287"/>
    </source>
</evidence>
<dbReference type="Pfam" id="PF00440">
    <property type="entry name" value="TetR_N"/>
    <property type="match status" value="1"/>
</dbReference>
<dbReference type="InterPro" id="IPR050109">
    <property type="entry name" value="HTH-type_TetR-like_transc_reg"/>
</dbReference>
<evidence type="ECO:0000256" key="2">
    <source>
        <dbReference type="ARBA" id="ARBA00023015"/>
    </source>
</evidence>
<dbReference type="GO" id="GO:0000976">
    <property type="term" value="F:transcription cis-regulatory region binding"/>
    <property type="evidence" value="ECO:0007669"/>
    <property type="project" value="TreeGrafter"/>
</dbReference>
<keyword evidence="8" id="KW-1185">Reference proteome</keyword>
<dbReference type="EMBL" id="BOOU01000079">
    <property type="protein sequence ID" value="GII80738.1"/>
    <property type="molecule type" value="Genomic_DNA"/>
</dbReference>
<dbReference type="InterPro" id="IPR001647">
    <property type="entry name" value="HTH_TetR"/>
</dbReference>
<keyword evidence="1" id="KW-0678">Repressor</keyword>
<gene>
    <name evidence="7" type="primary">acrR</name>
    <name evidence="7" type="ORF">Sru01_57200</name>
</gene>
<feature type="domain" description="BetI-type transcriptional repressor C-terminal" evidence="6">
    <location>
        <begin position="80"/>
        <end position="184"/>
    </location>
</feature>
<dbReference type="Proteomes" id="UP000655287">
    <property type="component" value="Unassembled WGS sequence"/>
</dbReference>
<dbReference type="PANTHER" id="PTHR30055:SF219">
    <property type="entry name" value="TRANSCRIPTIONAL REGULATORY PROTEIN"/>
    <property type="match status" value="1"/>
</dbReference>
<dbReference type="Gene3D" id="1.10.357.10">
    <property type="entry name" value="Tetracycline Repressor, domain 2"/>
    <property type="match status" value="1"/>
</dbReference>
<keyword evidence="3" id="KW-0238">DNA-binding</keyword>
<evidence type="ECO:0000256" key="4">
    <source>
        <dbReference type="ARBA" id="ARBA00023163"/>
    </source>
</evidence>
<keyword evidence="2" id="KW-0805">Transcription regulation</keyword>
<dbReference type="InterPro" id="IPR009057">
    <property type="entry name" value="Homeodomain-like_sf"/>
</dbReference>
<dbReference type="PANTHER" id="PTHR30055">
    <property type="entry name" value="HTH-TYPE TRANSCRIPTIONAL REGULATOR RUTR"/>
    <property type="match status" value="1"/>
</dbReference>
<organism evidence="7 8">
    <name type="scientific">Sphaerisporangium rufum</name>
    <dbReference type="NCBI Taxonomy" id="1381558"/>
    <lineage>
        <taxon>Bacteria</taxon>
        <taxon>Bacillati</taxon>
        <taxon>Actinomycetota</taxon>
        <taxon>Actinomycetes</taxon>
        <taxon>Streptosporangiales</taxon>
        <taxon>Streptosporangiaceae</taxon>
        <taxon>Sphaerisporangium</taxon>
    </lineage>
</organism>
<reference evidence="7" key="1">
    <citation type="submission" date="2021-01" db="EMBL/GenBank/DDBJ databases">
        <title>Whole genome shotgun sequence of Sphaerisporangium rufum NBRC 109079.</title>
        <authorList>
            <person name="Komaki H."/>
            <person name="Tamura T."/>
        </authorList>
    </citation>
    <scope>NUCLEOTIDE SEQUENCE</scope>
    <source>
        <strain evidence="7">NBRC 109079</strain>
    </source>
</reference>
<dbReference type="GO" id="GO:0003700">
    <property type="term" value="F:DNA-binding transcription factor activity"/>
    <property type="evidence" value="ECO:0007669"/>
    <property type="project" value="TreeGrafter"/>
</dbReference>
<evidence type="ECO:0000259" key="5">
    <source>
        <dbReference type="Pfam" id="PF00440"/>
    </source>
</evidence>
<dbReference type="AlphaFoldDB" id="A0A919R7Q6"/>
<feature type="domain" description="HTH tetR-type" evidence="5">
    <location>
        <begin position="7"/>
        <end position="54"/>
    </location>
</feature>
<dbReference type="SUPFAM" id="SSF46689">
    <property type="entry name" value="Homeodomain-like"/>
    <property type="match status" value="1"/>
</dbReference>
<proteinExistence type="predicted"/>
<evidence type="ECO:0000259" key="6">
    <source>
        <dbReference type="Pfam" id="PF13977"/>
    </source>
</evidence>
<evidence type="ECO:0000256" key="1">
    <source>
        <dbReference type="ARBA" id="ARBA00022491"/>
    </source>
</evidence>